<dbReference type="Proteomes" id="UP000472267">
    <property type="component" value="Chromosome 3"/>
</dbReference>
<dbReference type="SMART" id="SM00408">
    <property type="entry name" value="IGc2"/>
    <property type="match status" value="1"/>
</dbReference>
<evidence type="ECO:0000256" key="3">
    <source>
        <dbReference type="ARBA" id="ARBA00023319"/>
    </source>
</evidence>
<dbReference type="InterPro" id="IPR013106">
    <property type="entry name" value="Ig_V-set"/>
</dbReference>
<dbReference type="PANTHER" id="PTHR24100">
    <property type="entry name" value="BUTYROPHILIN"/>
    <property type="match status" value="1"/>
</dbReference>
<keyword evidence="3" id="KW-0393">Immunoglobulin domain</keyword>
<dbReference type="InterPro" id="IPR013783">
    <property type="entry name" value="Ig-like_fold"/>
</dbReference>
<dbReference type="PROSITE" id="PS50835">
    <property type="entry name" value="IG_LIKE"/>
    <property type="match status" value="1"/>
</dbReference>
<dbReference type="PANTHER" id="PTHR24100:SF151">
    <property type="entry name" value="ICOS LIGAND"/>
    <property type="match status" value="1"/>
</dbReference>
<evidence type="ECO:0000256" key="2">
    <source>
        <dbReference type="ARBA" id="ARBA00023136"/>
    </source>
</evidence>
<dbReference type="InterPro" id="IPR007110">
    <property type="entry name" value="Ig-like_dom"/>
</dbReference>
<dbReference type="InterPro" id="IPR036179">
    <property type="entry name" value="Ig-like_dom_sf"/>
</dbReference>
<reference evidence="5" key="2">
    <citation type="submission" date="2025-08" db="UniProtKB">
        <authorList>
            <consortium name="Ensembl"/>
        </authorList>
    </citation>
    <scope>IDENTIFICATION</scope>
</reference>
<dbReference type="InParanoid" id="A0A672F444"/>
<dbReference type="Gene3D" id="2.60.40.10">
    <property type="entry name" value="Immunoglobulins"/>
    <property type="match status" value="1"/>
</dbReference>
<sequence length="120" mass="13191">MFRSSVQRNVSAVEGGDATLPCEAPNNKTIRVVSWTRPDLGKNPPVLFYRNGCFNPDNHPSYQNRTDLKNVKDGDVSLTLKNVTFNDSGTFECFITQRGENNNSINSLSSVSLSVVPPGQ</sequence>
<dbReference type="GO" id="GO:0050852">
    <property type="term" value="P:T cell receptor signaling pathway"/>
    <property type="evidence" value="ECO:0007669"/>
    <property type="project" value="TreeGrafter"/>
</dbReference>
<dbReference type="InterPro" id="IPR003599">
    <property type="entry name" value="Ig_sub"/>
</dbReference>
<comment type="subcellular location">
    <subcellularLocation>
        <location evidence="1">Membrane</location>
    </subcellularLocation>
</comment>
<evidence type="ECO:0000259" key="4">
    <source>
        <dbReference type="PROSITE" id="PS50835"/>
    </source>
</evidence>
<dbReference type="OMA" id="NILAVEW"/>
<dbReference type="SUPFAM" id="SSF48726">
    <property type="entry name" value="Immunoglobulin"/>
    <property type="match status" value="1"/>
</dbReference>
<keyword evidence="2" id="KW-0472">Membrane</keyword>
<dbReference type="SMART" id="SM00409">
    <property type="entry name" value="IG"/>
    <property type="match status" value="1"/>
</dbReference>
<name>A0A672F444_SALFA</name>
<protein>
    <recommendedName>
        <fullName evidence="4">Ig-like domain-containing protein</fullName>
    </recommendedName>
</protein>
<evidence type="ECO:0000313" key="6">
    <source>
        <dbReference type="Proteomes" id="UP000472267"/>
    </source>
</evidence>
<dbReference type="InterPro" id="IPR003598">
    <property type="entry name" value="Ig_sub2"/>
</dbReference>
<dbReference type="GO" id="GO:0005102">
    <property type="term" value="F:signaling receptor binding"/>
    <property type="evidence" value="ECO:0007669"/>
    <property type="project" value="TreeGrafter"/>
</dbReference>
<accession>A0A672F444</accession>
<organism evidence="5 6">
    <name type="scientific">Salarias fasciatus</name>
    <name type="common">Jewelled blenny</name>
    <name type="synonym">Blennius fasciatus</name>
    <dbReference type="NCBI Taxonomy" id="181472"/>
    <lineage>
        <taxon>Eukaryota</taxon>
        <taxon>Metazoa</taxon>
        <taxon>Chordata</taxon>
        <taxon>Craniata</taxon>
        <taxon>Vertebrata</taxon>
        <taxon>Euteleostomi</taxon>
        <taxon>Actinopterygii</taxon>
        <taxon>Neopterygii</taxon>
        <taxon>Teleostei</taxon>
        <taxon>Neoteleostei</taxon>
        <taxon>Acanthomorphata</taxon>
        <taxon>Ovalentaria</taxon>
        <taxon>Blenniimorphae</taxon>
        <taxon>Blenniiformes</taxon>
        <taxon>Blennioidei</taxon>
        <taxon>Blenniidae</taxon>
        <taxon>Salariinae</taxon>
        <taxon>Salarias</taxon>
    </lineage>
</organism>
<proteinExistence type="predicted"/>
<keyword evidence="6" id="KW-1185">Reference proteome</keyword>
<dbReference type="SMART" id="SM00406">
    <property type="entry name" value="IGv"/>
    <property type="match status" value="1"/>
</dbReference>
<evidence type="ECO:0000256" key="1">
    <source>
        <dbReference type="ARBA" id="ARBA00004370"/>
    </source>
</evidence>
<dbReference type="Ensembl" id="ENSSFAT00005000623.1">
    <property type="protein sequence ID" value="ENSSFAP00005000598.1"/>
    <property type="gene ID" value="ENSSFAG00005000435.1"/>
</dbReference>
<evidence type="ECO:0000313" key="5">
    <source>
        <dbReference type="Ensembl" id="ENSSFAP00005000598.1"/>
    </source>
</evidence>
<dbReference type="GO" id="GO:0001817">
    <property type="term" value="P:regulation of cytokine production"/>
    <property type="evidence" value="ECO:0007669"/>
    <property type="project" value="TreeGrafter"/>
</dbReference>
<reference evidence="5" key="1">
    <citation type="submission" date="2019-06" db="EMBL/GenBank/DDBJ databases">
        <authorList>
            <consortium name="Wellcome Sanger Institute Data Sharing"/>
        </authorList>
    </citation>
    <scope>NUCLEOTIDE SEQUENCE [LARGE SCALE GENOMIC DNA]</scope>
</reference>
<dbReference type="Pfam" id="PF07686">
    <property type="entry name" value="V-set"/>
    <property type="match status" value="1"/>
</dbReference>
<dbReference type="GO" id="GO:0009897">
    <property type="term" value="C:external side of plasma membrane"/>
    <property type="evidence" value="ECO:0007669"/>
    <property type="project" value="TreeGrafter"/>
</dbReference>
<dbReference type="AlphaFoldDB" id="A0A672F444"/>
<feature type="domain" description="Ig-like" evidence="4">
    <location>
        <begin position="1"/>
        <end position="112"/>
    </location>
</feature>
<reference evidence="5" key="3">
    <citation type="submission" date="2025-09" db="UniProtKB">
        <authorList>
            <consortium name="Ensembl"/>
        </authorList>
    </citation>
    <scope>IDENTIFICATION</scope>
</reference>
<dbReference type="InterPro" id="IPR050504">
    <property type="entry name" value="IgSF_BTN/MOG"/>
</dbReference>